<dbReference type="SUPFAM" id="SSF52047">
    <property type="entry name" value="RNI-like"/>
    <property type="match status" value="1"/>
</dbReference>
<dbReference type="InterPro" id="IPR003591">
    <property type="entry name" value="Leu-rich_rpt_typical-subtyp"/>
</dbReference>
<keyword evidence="7" id="KW-0677">Repeat</keyword>
<dbReference type="InterPro" id="IPR001611">
    <property type="entry name" value="Leu-rich_rpt"/>
</dbReference>
<evidence type="ECO:0000259" key="14">
    <source>
        <dbReference type="Pfam" id="PF23598"/>
    </source>
</evidence>
<keyword evidence="3" id="KW-1003">Cell membrane</keyword>
<dbReference type="InterPro" id="IPR013210">
    <property type="entry name" value="LRR_N_plant-typ"/>
</dbReference>
<organism evidence="15 16">
    <name type="scientific">Ziziphus jujuba</name>
    <name type="common">Chinese jujube</name>
    <name type="synonym">Ziziphus sativa</name>
    <dbReference type="NCBI Taxonomy" id="326968"/>
    <lineage>
        <taxon>Eukaryota</taxon>
        <taxon>Viridiplantae</taxon>
        <taxon>Streptophyta</taxon>
        <taxon>Embryophyta</taxon>
        <taxon>Tracheophyta</taxon>
        <taxon>Spermatophyta</taxon>
        <taxon>Magnoliopsida</taxon>
        <taxon>eudicotyledons</taxon>
        <taxon>Gunneridae</taxon>
        <taxon>Pentapetalae</taxon>
        <taxon>rosids</taxon>
        <taxon>fabids</taxon>
        <taxon>Rosales</taxon>
        <taxon>Rhamnaceae</taxon>
        <taxon>Paliureae</taxon>
        <taxon>Ziziphus</taxon>
    </lineage>
</organism>
<dbReference type="Gene3D" id="3.80.10.10">
    <property type="entry name" value="Ribonuclease Inhibitor"/>
    <property type="match status" value="5"/>
</dbReference>
<evidence type="ECO:0000256" key="5">
    <source>
        <dbReference type="ARBA" id="ARBA00022692"/>
    </source>
</evidence>
<evidence type="ECO:0000259" key="13">
    <source>
        <dbReference type="Pfam" id="PF08263"/>
    </source>
</evidence>
<evidence type="ECO:0000256" key="11">
    <source>
        <dbReference type="ARBA" id="ARBA00023180"/>
    </source>
</evidence>
<evidence type="ECO:0000256" key="7">
    <source>
        <dbReference type="ARBA" id="ARBA00022737"/>
    </source>
</evidence>
<dbReference type="InterPro" id="IPR032675">
    <property type="entry name" value="LRR_dom_sf"/>
</dbReference>
<keyword evidence="4" id="KW-0433">Leucine-rich repeat</keyword>
<dbReference type="Proteomes" id="UP001652623">
    <property type="component" value="Chromosome 8"/>
</dbReference>
<dbReference type="PANTHER" id="PTHR48061:SF2">
    <property type="entry name" value="RECEPTOR LIKE PROTEIN 30-LIKE"/>
    <property type="match status" value="1"/>
</dbReference>
<dbReference type="SMART" id="SM00369">
    <property type="entry name" value="LRR_TYP"/>
    <property type="match status" value="7"/>
</dbReference>
<reference evidence="16" key="1">
    <citation type="submission" date="2025-08" db="UniProtKB">
        <authorList>
            <consortium name="RefSeq"/>
        </authorList>
    </citation>
    <scope>IDENTIFICATION</scope>
    <source>
        <tissue evidence="16">Seedling</tissue>
    </source>
</reference>
<feature type="domain" description="Leucine-rich repeat-containing N-terminal plant-type" evidence="13">
    <location>
        <begin position="38"/>
        <end position="78"/>
    </location>
</feature>
<keyword evidence="10" id="KW-0675">Receptor</keyword>
<evidence type="ECO:0000256" key="1">
    <source>
        <dbReference type="ARBA" id="ARBA00004251"/>
    </source>
</evidence>
<name>A0ABM3IEK7_ZIZJJ</name>
<protein>
    <submittedName>
        <fullName evidence="16">Receptor like protein 23-like</fullName>
    </submittedName>
</protein>
<dbReference type="GeneID" id="107414054"/>
<evidence type="ECO:0000256" key="8">
    <source>
        <dbReference type="ARBA" id="ARBA00022989"/>
    </source>
</evidence>
<feature type="compositionally biased region" description="Acidic residues" evidence="12">
    <location>
        <begin position="982"/>
        <end position="992"/>
    </location>
</feature>
<dbReference type="PANTHER" id="PTHR48061">
    <property type="entry name" value="LEUCINE-RICH REPEAT RECEPTOR PROTEIN KINASE EMS1-LIKE-RELATED"/>
    <property type="match status" value="1"/>
</dbReference>
<keyword evidence="11" id="KW-0325">Glycoprotein</keyword>
<comment type="subcellular location">
    <subcellularLocation>
        <location evidence="1">Cell membrane</location>
        <topology evidence="1">Single-pass type I membrane protein</topology>
    </subcellularLocation>
</comment>
<dbReference type="RefSeq" id="XP_048326769.2">
    <property type="nucleotide sequence ID" value="XM_048470812.2"/>
</dbReference>
<keyword evidence="8" id="KW-1133">Transmembrane helix</keyword>
<dbReference type="Pfam" id="PF08263">
    <property type="entry name" value="LRRNT_2"/>
    <property type="match status" value="1"/>
</dbReference>
<evidence type="ECO:0000313" key="15">
    <source>
        <dbReference type="Proteomes" id="UP001652623"/>
    </source>
</evidence>
<keyword evidence="15" id="KW-1185">Reference proteome</keyword>
<feature type="region of interest" description="Disordered" evidence="12">
    <location>
        <begin position="970"/>
        <end position="1002"/>
    </location>
</feature>
<sequence length="1030" mass="113691">MAIPSKIVSIWRLLVTLSIYSSFLLSHVVVVSGQCLSHQQSLLIQLKHSLVFGAESSTSLVQWNESSDCCTWPGVNCDHEGHVIDLNLRDEAISGGIDENSTLFNLVYLESLDLSYNYFNSTIPSVIGNLTNLRDLRLSYAGFVGQIPKEISHLTRLVTLDLSTSEYLQLLESSNLSMLVQNLTKLEYLYLDGVNILSVENDWAQDLSSSLPNLKVLSFGYCSPSDNTDKLLAKLNLRCFSRIQLDFNKSSDPSPRSFANFSNLVSFSTVDCTLHGMFPKEIFQVPTLNTLDISYNELLDGSLPEFPPNSTLRSLVITSTNFGGSLPVSIGNLGQLTKLDVGNCRFSGSLPKSITNLTNLVYLDLSSNNFTGPLPSFHMLKYLTDLHLSHNRFTGRIPLAHWEGFLELVNVDLRNNSLNGNIPSSMFSLPSVEMIDLSYNQFTGQVLEFPNASFSMLKTIDLSSNDLHGSLPMSIFKLTKIKHISLSSNKFNGTIQLNIIQDLKLLSSLDLSYTNLSVDASTGNSNSFSLPKFLADLRLASCKLGLFPDQIKNQRNMSYLDLSNNQIHGEIPNWIWKVGNGSDFFLNLSHNHLVGMQKPYSFSNVDTLDLSFNQLHGKIPILPPYPTYLDMSNNFFKSSIPSDIGNCLSRTRYLSLSNNNLTGVIPESVCKASNMVLADLSNNSLSGRIPQCMLALSHIQGINLRSNKLSGPIPDALVVNCSLQILSLNGNLLTGRIPKSLANCRALEVLNLGNNQIFDTFPVLLKNISSLRILDLQANKFYGHITCPDSIGNWPVIQIVNIASNNFSGELPGKCLTTKWHAMVDTNFDFRETTPSYISYNYEDTVTVTNKGLEMELVKIFKDFCAIDFSSNNFHGEIPKELGLLKSLLLLNLSNNALTGHIPSSFGNLHQLESLDLSKNHLNGEIPASISNLNFLSFLDVSYNQLVGRIPKGNQIQTFSADRFEGNEGLCGPPLTPKCGDEGEDTQPETPDEDGHSNSGNGIKWELIGAEVGYIVGFGSVIGPLAFSRR</sequence>
<dbReference type="Pfam" id="PF13855">
    <property type="entry name" value="LRR_8"/>
    <property type="match status" value="3"/>
</dbReference>
<evidence type="ECO:0000256" key="4">
    <source>
        <dbReference type="ARBA" id="ARBA00022614"/>
    </source>
</evidence>
<keyword evidence="6" id="KW-0732">Signal</keyword>
<evidence type="ECO:0000256" key="3">
    <source>
        <dbReference type="ARBA" id="ARBA00022475"/>
    </source>
</evidence>
<dbReference type="Pfam" id="PF00560">
    <property type="entry name" value="LRR_1"/>
    <property type="match status" value="4"/>
</dbReference>
<dbReference type="SUPFAM" id="SSF52058">
    <property type="entry name" value="L domain-like"/>
    <property type="match status" value="2"/>
</dbReference>
<dbReference type="InterPro" id="IPR055414">
    <property type="entry name" value="LRR_R13L4/SHOC2-like"/>
</dbReference>
<dbReference type="InterPro" id="IPR046956">
    <property type="entry name" value="RLP23-like"/>
</dbReference>
<evidence type="ECO:0000256" key="6">
    <source>
        <dbReference type="ARBA" id="ARBA00022729"/>
    </source>
</evidence>
<comment type="similarity">
    <text evidence="2">Belongs to the RLP family.</text>
</comment>
<keyword evidence="9" id="KW-0472">Membrane</keyword>
<accession>A0ABM3IEK7</accession>
<proteinExistence type="inferred from homology"/>
<gene>
    <name evidence="16" type="primary">LOC107414054</name>
</gene>
<evidence type="ECO:0000256" key="12">
    <source>
        <dbReference type="SAM" id="MobiDB-lite"/>
    </source>
</evidence>
<feature type="domain" description="Disease resistance R13L4/SHOC-2-like LRR" evidence="14">
    <location>
        <begin position="101"/>
        <end position="298"/>
    </location>
</feature>
<evidence type="ECO:0000256" key="9">
    <source>
        <dbReference type="ARBA" id="ARBA00023136"/>
    </source>
</evidence>
<dbReference type="Pfam" id="PF23598">
    <property type="entry name" value="LRR_14"/>
    <property type="match status" value="1"/>
</dbReference>
<keyword evidence="5" id="KW-0812">Transmembrane</keyword>
<evidence type="ECO:0000256" key="2">
    <source>
        <dbReference type="ARBA" id="ARBA00009592"/>
    </source>
</evidence>
<evidence type="ECO:0000256" key="10">
    <source>
        <dbReference type="ARBA" id="ARBA00023170"/>
    </source>
</evidence>
<evidence type="ECO:0000313" key="16">
    <source>
        <dbReference type="RefSeq" id="XP_048326769.2"/>
    </source>
</evidence>